<accession>A0A9D2EYT7</accession>
<dbReference type="InterPro" id="IPR005543">
    <property type="entry name" value="PASTA_dom"/>
</dbReference>
<dbReference type="CDD" id="cd06577">
    <property type="entry name" value="PASTA_pknB"/>
    <property type="match status" value="3"/>
</dbReference>
<feature type="compositionally biased region" description="Low complexity" evidence="1">
    <location>
        <begin position="16"/>
        <end position="61"/>
    </location>
</feature>
<dbReference type="Gene3D" id="3.30.10.20">
    <property type="match status" value="3"/>
</dbReference>
<reference evidence="4" key="2">
    <citation type="submission" date="2021-04" db="EMBL/GenBank/DDBJ databases">
        <authorList>
            <person name="Gilroy R."/>
        </authorList>
    </citation>
    <scope>NUCLEOTIDE SEQUENCE</scope>
    <source>
        <strain evidence="4">ChiHjej12B11-14209</strain>
    </source>
</reference>
<dbReference type="AlphaFoldDB" id="A0A9D2EYT7"/>
<feature type="transmembrane region" description="Helical" evidence="2">
    <location>
        <begin position="130"/>
        <end position="151"/>
    </location>
</feature>
<evidence type="ECO:0000313" key="5">
    <source>
        <dbReference type="Proteomes" id="UP000824062"/>
    </source>
</evidence>
<dbReference type="PROSITE" id="PS51178">
    <property type="entry name" value="PASTA"/>
    <property type="match status" value="2"/>
</dbReference>
<evidence type="ECO:0000259" key="3">
    <source>
        <dbReference type="PROSITE" id="PS51178"/>
    </source>
</evidence>
<feature type="compositionally biased region" description="Basic and acidic residues" evidence="1">
    <location>
        <begin position="1"/>
        <end position="11"/>
    </location>
</feature>
<feature type="region of interest" description="Disordered" evidence="1">
    <location>
        <begin position="1"/>
        <end position="93"/>
    </location>
</feature>
<protein>
    <submittedName>
        <fullName evidence="4">PASTA domain-containing protein</fullName>
    </submittedName>
</protein>
<dbReference type="EMBL" id="DXBM01000021">
    <property type="protein sequence ID" value="HIZ45835.1"/>
    <property type="molecule type" value="Genomic_DNA"/>
</dbReference>
<feature type="domain" description="PASTA" evidence="3">
    <location>
        <begin position="282"/>
        <end position="347"/>
    </location>
</feature>
<evidence type="ECO:0000256" key="1">
    <source>
        <dbReference type="SAM" id="MobiDB-lite"/>
    </source>
</evidence>
<feature type="domain" description="PASTA" evidence="3">
    <location>
        <begin position="158"/>
        <end position="220"/>
    </location>
</feature>
<proteinExistence type="predicted"/>
<dbReference type="SMART" id="SM00740">
    <property type="entry name" value="PASTA"/>
    <property type="match status" value="3"/>
</dbReference>
<keyword evidence="2" id="KW-0812">Transmembrane</keyword>
<evidence type="ECO:0000256" key="2">
    <source>
        <dbReference type="SAM" id="Phobius"/>
    </source>
</evidence>
<organism evidence="4 5">
    <name type="scientific">Candidatus Olsenella pullistercoris</name>
    <dbReference type="NCBI Taxonomy" id="2838712"/>
    <lineage>
        <taxon>Bacteria</taxon>
        <taxon>Bacillati</taxon>
        <taxon>Actinomycetota</taxon>
        <taxon>Coriobacteriia</taxon>
        <taxon>Coriobacteriales</taxon>
        <taxon>Atopobiaceae</taxon>
        <taxon>Olsenella</taxon>
    </lineage>
</organism>
<reference evidence="4" key="1">
    <citation type="journal article" date="2021" name="PeerJ">
        <title>Extensive microbial diversity within the chicken gut microbiome revealed by metagenomics and culture.</title>
        <authorList>
            <person name="Gilroy R."/>
            <person name="Ravi A."/>
            <person name="Getino M."/>
            <person name="Pursley I."/>
            <person name="Horton D.L."/>
            <person name="Alikhan N.F."/>
            <person name="Baker D."/>
            <person name="Gharbi K."/>
            <person name="Hall N."/>
            <person name="Watson M."/>
            <person name="Adriaenssens E.M."/>
            <person name="Foster-Nyarko E."/>
            <person name="Jarju S."/>
            <person name="Secka A."/>
            <person name="Antonio M."/>
            <person name="Oren A."/>
            <person name="Chaudhuri R.R."/>
            <person name="La Ragione R."/>
            <person name="Hildebrand F."/>
            <person name="Pallen M.J."/>
        </authorList>
    </citation>
    <scope>NUCLEOTIDE SEQUENCE</scope>
    <source>
        <strain evidence="4">ChiHjej12B11-14209</strain>
    </source>
</reference>
<keyword evidence="2" id="KW-1133">Transmembrane helix</keyword>
<comment type="caution">
    <text evidence="4">The sequence shown here is derived from an EMBL/GenBank/DDBJ whole genome shotgun (WGS) entry which is preliminary data.</text>
</comment>
<dbReference type="Proteomes" id="UP000824062">
    <property type="component" value="Unassembled WGS sequence"/>
</dbReference>
<gene>
    <name evidence="4" type="ORF">IAA19_02285</name>
</gene>
<sequence>MASDDDKDRTILWDGDPSASDPSASDPSASDPSASDPDAACLDADAPDLAVPDPVTDPDATQLASDAPTQLMGESPDAETVVLPPDGIDALDDPYFEPAVPDDLTSARPVVSIPSPVESLPERRRRLPRWALALLVLLAVLAVAGAALVTYEMELWGGRSVPEVVGMSEAEATERLEGAGFSVEVEYRAGDGNYGAVLDCTPAQGVRADPARGVTLVVAAERTIPRVVGLNEDEATEALYAAGVSDLSIARRNSGEAEGTVLSVDPGEGQPFRSSDAVTLVVAQPYAVPAVLGMGTDEALALLEEEGLTGSVSYVESHEERGVVVGASPSVGEEVAAGAEVELSVSSPYPSSPLALLDYFDCAPQDVSAYLADQGFSCRLGEVYAASGNARAAYEGPGGDLLQITDDPERGSLSASSSADVLASGAGVGGVRLALAQGSLPEGAASESEAGVRAVMGACGLDGLIDVCTQDDVVLPEGAELPEGAHFACGYGRQGDYTWAVVIGGSEGATRVVALAAPTEHFSAPGLVPEGGSVCDYVAYANLTEG</sequence>
<dbReference type="Pfam" id="PF03793">
    <property type="entry name" value="PASTA"/>
    <property type="match status" value="3"/>
</dbReference>
<keyword evidence="2" id="KW-0472">Membrane</keyword>
<name>A0A9D2EYT7_9ACTN</name>
<evidence type="ECO:0000313" key="4">
    <source>
        <dbReference type="EMBL" id="HIZ45835.1"/>
    </source>
</evidence>